<gene>
    <name evidence="2" type="ORF">QBC36DRAFT_249036</name>
</gene>
<comment type="caution">
    <text evidence="2">The sequence shown here is derived from an EMBL/GenBank/DDBJ whole genome shotgun (WGS) entry which is preliminary data.</text>
</comment>
<feature type="region of interest" description="Disordered" evidence="1">
    <location>
        <begin position="1"/>
        <end position="20"/>
    </location>
</feature>
<name>A0AAN7A1E7_9PEZI</name>
<feature type="compositionally biased region" description="Polar residues" evidence="1">
    <location>
        <begin position="7"/>
        <end position="18"/>
    </location>
</feature>
<dbReference type="CDD" id="cd00303">
    <property type="entry name" value="retropepsin_like"/>
    <property type="match status" value="2"/>
</dbReference>
<dbReference type="Gene3D" id="2.40.70.10">
    <property type="entry name" value="Acid Proteases"/>
    <property type="match status" value="2"/>
</dbReference>
<evidence type="ECO:0000256" key="1">
    <source>
        <dbReference type="SAM" id="MobiDB-lite"/>
    </source>
</evidence>
<evidence type="ECO:0000313" key="3">
    <source>
        <dbReference type="Proteomes" id="UP001302321"/>
    </source>
</evidence>
<dbReference type="EMBL" id="MU866513">
    <property type="protein sequence ID" value="KAK4171741.1"/>
    <property type="molecule type" value="Genomic_DNA"/>
</dbReference>
<proteinExistence type="predicted"/>
<dbReference type="InterPro" id="IPR021109">
    <property type="entry name" value="Peptidase_aspartic_dom_sf"/>
</dbReference>
<keyword evidence="3" id="KW-1185">Reference proteome</keyword>
<reference evidence="2" key="1">
    <citation type="journal article" date="2023" name="Mol. Phylogenet. Evol.">
        <title>Genome-scale phylogeny and comparative genomics of the fungal order Sordariales.</title>
        <authorList>
            <person name="Hensen N."/>
            <person name="Bonometti L."/>
            <person name="Westerberg I."/>
            <person name="Brannstrom I.O."/>
            <person name="Guillou S."/>
            <person name="Cros-Aarteil S."/>
            <person name="Calhoun S."/>
            <person name="Haridas S."/>
            <person name="Kuo A."/>
            <person name="Mondo S."/>
            <person name="Pangilinan J."/>
            <person name="Riley R."/>
            <person name="LaButti K."/>
            <person name="Andreopoulos B."/>
            <person name="Lipzen A."/>
            <person name="Chen C."/>
            <person name="Yan M."/>
            <person name="Daum C."/>
            <person name="Ng V."/>
            <person name="Clum A."/>
            <person name="Steindorff A."/>
            <person name="Ohm R.A."/>
            <person name="Martin F."/>
            <person name="Silar P."/>
            <person name="Natvig D.O."/>
            <person name="Lalanne C."/>
            <person name="Gautier V."/>
            <person name="Ament-Velasquez S.L."/>
            <person name="Kruys A."/>
            <person name="Hutchinson M.I."/>
            <person name="Powell A.J."/>
            <person name="Barry K."/>
            <person name="Miller A.N."/>
            <person name="Grigoriev I.V."/>
            <person name="Debuchy R."/>
            <person name="Gladieux P."/>
            <person name="Hiltunen Thoren M."/>
            <person name="Johannesson H."/>
        </authorList>
    </citation>
    <scope>NUCLEOTIDE SEQUENCE</scope>
    <source>
        <strain evidence="2">CBS 892.96</strain>
    </source>
</reference>
<dbReference type="AlphaFoldDB" id="A0AAN7A1E7"/>
<sequence length="395" mass="43766">MNPDSPPSMQQQPASKNVSGRLWIPLPTEPVPMMCIDCEINGHPITALASIAIETSIISLELAEQLSLSIRFRELRNPISLPNGTTATGDGIVQVDITRRHHEKHDYLPKLQSCDVLPGSVYPLVLGVECLMFFLQAVPYVGDWYRLLSPNPPPFDFKIRMSMPEPPLGARTVLLSVAGHMGHEGVYLGGDLDGDTVPALLDGASTCCIISGRYARHRGMKIEELGPEETYTLLFIDGSTAACSMVVRGVEWIPWDNSGLGYRITGRTSVIDFLVVDECPAMVVLGNNYIDAFQILKEPESRWVPDLVHFQIPKLDSTQSLDRDLSVSQLSKGTGVFLKLGDTWLKLGQQAGLEMVERERKRTVKIKAEGPRAVEDSSSENPFFLWVCVYELTMR</sequence>
<protein>
    <submittedName>
        <fullName evidence="2">Uncharacterized protein</fullName>
    </submittedName>
</protein>
<evidence type="ECO:0000313" key="2">
    <source>
        <dbReference type="EMBL" id="KAK4171741.1"/>
    </source>
</evidence>
<accession>A0AAN7A1E7</accession>
<dbReference type="Proteomes" id="UP001302321">
    <property type="component" value="Unassembled WGS sequence"/>
</dbReference>
<organism evidence="2 3">
    <name type="scientific">Triangularia setosa</name>
    <dbReference type="NCBI Taxonomy" id="2587417"/>
    <lineage>
        <taxon>Eukaryota</taxon>
        <taxon>Fungi</taxon>
        <taxon>Dikarya</taxon>
        <taxon>Ascomycota</taxon>
        <taxon>Pezizomycotina</taxon>
        <taxon>Sordariomycetes</taxon>
        <taxon>Sordariomycetidae</taxon>
        <taxon>Sordariales</taxon>
        <taxon>Podosporaceae</taxon>
        <taxon>Triangularia</taxon>
    </lineage>
</organism>
<reference evidence="2" key="2">
    <citation type="submission" date="2023-05" db="EMBL/GenBank/DDBJ databases">
        <authorList>
            <consortium name="Lawrence Berkeley National Laboratory"/>
            <person name="Steindorff A."/>
            <person name="Hensen N."/>
            <person name="Bonometti L."/>
            <person name="Westerberg I."/>
            <person name="Brannstrom I.O."/>
            <person name="Guillou S."/>
            <person name="Cros-Aarteil S."/>
            <person name="Calhoun S."/>
            <person name="Haridas S."/>
            <person name="Kuo A."/>
            <person name="Mondo S."/>
            <person name="Pangilinan J."/>
            <person name="Riley R."/>
            <person name="Labutti K."/>
            <person name="Andreopoulos B."/>
            <person name="Lipzen A."/>
            <person name="Chen C."/>
            <person name="Yanf M."/>
            <person name="Daum C."/>
            <person name="Ng V."/>
            <person name="Clum A."/>
            <person name="Ohm R."/>
            <person name="Martin F."/>
            <person name="Silar P."/>
            <person name="Natvig D."/>
            <person name="Lalanne C."/>
            <person name="Gautier V."/>
            <person name="Ament-Velasquez S.L."/>
            <person name="Kruys A."/>
            <person name="Hutchinson M.I."/>
            <person name="Powell A.J."/>
            <person name="Barry K."/>
            <person name="Miller A.N."/>
            <person name="Grigoriev I.V."/>
            <person name="Debuchy R."/>
            <person name="Gladieux P."/>
            <person name="Thoren M.H."/>
            <person name="Johannesson H."/>
        </authorList>
    </citation>
    <scope>NUCLEOTIDE SEQUENCE</scope>
    <source>
        <strain evidence="2">CBS 892.96</strain>
    </source>
</reference>